<evidence type="ECO:0000256" key="1">
    <source>
        <dbReference type="ARBA" id="ARBA00004236"/>
    </source>
</evidence>
<sequence>MDIFFQTITPLLLLLHLTFSIPFAHSDTNTAAAALVDAPQANCTHARTDAREQEAVYEIMRATGNHWAADIPDVCRGRWHGIECMPDKSRSNVFHVVSLSFGALSDDTAFPTCGGAAPSISPALTRLSHLRTLFFYRCLAGNPQPVPPFLGELGRGLQTLVLRENGHVGPIPSELGNLTRLTLLDLHGNSLNGCIRGQLDRLTALRSLDLSQNELGGPIPPTLAFPRLRTLDLSRNGLVGPIPARILSSGRSLIKVDLSRNRLSGSIPDPIDGSLGNLILMDLSHNSLITSPFPRSLKSLNALAALILSGNAAADATIPESVFQGGFKGLVILAMSDMNLRGPIPESLGRLSSLRVVHLDGNRLSGPIPQSFERCRLSELRLENNQLTGRVPFNRDALWRMRTKLKLFNNSGLCYDGHDGDDLEAISGSAIGRCATHPPTAAAVQQAWPPASTASINCPPPLIFSLLRLPPPILLLSFLI</sequence>
<keyword evidence="10" id="KW-1185">Reference proteome</keyword>
<keyword evidence="2" id="KW-1003">Cell membrane</keyword>
<evidence type="ECO:0000256" key="7">
    <source>
        <dbReference type="ARBA" id="ARBA00023180"/>
    </source>
</evidence>
<evidence type="ECO:0000256" key="3">
    <source>
        <dbReference type="ARBA" id="ARBA00022614"/>
    </source>
</evidence>
<gene>
    <name evidence="9" type="ORF">CEPIT_LOCUS11938</name>
</gene>
<accession>A0AAV0D3E7</accession>
<dbReference type="GO" id="GO:0051707">
    <property type="term" value="P:response to other organism"/>
    <property type="evidence" value="ECO:0007669"/>
    <property type="project" value="UniProtKB-ARBA"/>
</dbReference>
<evidence type="ECO:0000256" key="5">
    <source>
        <dbReference type="ARBA" id="ARBA00022737"/>
    </source>
</evidence>
<dbReference type="GO" id="GO:0005886">
    <property type="term" value="C:plasma membrane"/>
    <property type="evidence" value="ECO:0007669"/>
    <property type="project" value="UniProtKB-SubCell"/>
</dbReference>
<keyword evidence="7" id="KW-0325">Glycoprotein</keyword>
<evidence type="ECO:0000256" key="4">
    <source>
        <dbReference type="ARBA" id="ARBA00022729"/>
    </source>
</evidence>
<dbReference type="Gene3D" id="3.80.10.10">
    <property type="entry name" value="Ribonuclease Inhibitor"/>
    <property type="match status" value="2"/>
</dbReference>
<keyword evidence="5" id="KW-0677">Repeat</keyword>
<evidence type="ECO:0000313" key="9">
    <source>
        <dbReference type="EMBL" id="CAH9092093.1"/>
    </source>
</evidence>
<dbReference type="FunFam" id="3.80.10.10:FF:000269">
    <property type="entry name" value="Piriformospora indica-insensitive protein 2"/>
    <property type="match status" value="1"/>
</dbReference>
<organism evidence="9 10">
    <name type="scientific">Cuscuta epithymum</name>
    <dbReference type="NCBI Taxonomy" id="186058"/>
    <lineage>
        <taxon>Eukaryota</taxon>
        <taxon>Viridiplantae</taxon>
        <taxon>Streptophyta</taxon>
        <taxon>Embryophyta</taxon>
        <taxon>Tracheophyta</taxon>
        <taxon>Spermatophyta</taxon>
        <taxon>Magnoliopsida</taxon>
        <taxon>eudicotyledons</taxon>
        <taxon>Gunneridae</taxon>
        <taxon>Pentapetalae</taxon>
        <taxon>asterids</taxon>
        <taxon>lamiids</taxon>
        <taxon>Solanales</taxon>
        <taxon>Convolvulaceae</taxon>
        <taxon>Cuscuteae</taxon>
        <taxon>Cuscuta</taxon>
        <taxon>Cuscuta subgen. Cuscuta</taxon>
    </lineage>
</organism>
<dbReference type="Proteomes" id="UP001152523">
    <property type="component" value="Unassembled WGS sequence"/>
</dbReference>
<dbReference type="PANTHER" id="PTHR48057:SF29">
    <property type="entry name" value="OS02G0609900 PROTEIN"/>
    <property type="match status" value="1"/>
</dbReference>
<evidence type="ECO:0000256" key="6">
    <source>
        <dbReference type="ARBA" id="ARBA00023136"/>
    </source>
</evidence>
<evidence type="ECO:0000256" key="2">
    <source>
        <dbReference type="ARBA" id="ARBA00022475"/>
    </source>
</evidence>
<feature type="chain" id="PRO_5043987154" description="Protein TOO MANY MOUTHS" evidence="8">
    <location>
        <begin position="27"/>
        <end position="480"/>
    </location>
</feature>
<dbReference type="SUPFAM" id="SSF52058">
    <property type="entry name" value="L domain-like"/>
    <property type="match status" value="1"/>
</dbReference>
<evidence type="ECO:0008006" key="11">
    <source>
        <dbReference type="Google" id="ProtNLM"/>
    </source>
</evidence>
<dbReference type="EMBL" id="CAMAPF010000072">
    <property type="protein sequence ID" value="CAH9092093.1"/>
    <property type="molecule type" value="Genomic_DNA"/>
</dbReference>
<dbReference type="InterPro" id="IPR052595">
    <property type="entry name" value="LRRC69/RLP"/>
</dbReference>
<feature type="signal peptide" evidence="8">
    <location>
        <begin position="1"/>
        <end position="26"/>
    </location>
</feature>
<reference evidence="9" key="1">
    <citation type="submission" date="2022-07" db="EMBL/GenBank/DDBJ databases">
        <authorList>
            <person name="Macas J."/>
            <person name="Novak P."/>
            <person name="Neumann P."/>
        </authorList>
    </citation>
    <scope>NUCLEOTIDE SEQUENCE</scope>
</reference>
<keyword evidence="6" id="KW-0472">Membrane</keyword>
<dbReference type="Pfam" id="PF00560">
    <property type="entry name" value="LRR_1"/>
    <property type="match status" value="3"/>
</dbReference>
<dbReference type="InterPro" id="IPR032675">
    <property type="entry name" value="LRR_dom_sf"/>
</dbReference>
<protein>
    <recommendedName>
        <fullName evidence="11">Protein TOO MANY MOUTHS</fullName>
    </recommendedName>
</protein>
<keyword evidence="4 8" id="KW-0732">Signal</keyword>
<comment type="subcellular location">
    <subcellularLocation>
        <location evidence="1">Cell membrane</location>
    </subcellularLocation>
</comment>
<keyword evidence="3" id="KW-0433">Leucine-rich repeat</keyword>
<dbReference type="AlphaFoldDB" id="A0AAV0D3E7"/>
<evidence type="ECO:0000313" key="10">
    <source>
        <dbReference type="Proteomes" id="UP001152523"/>
    </source>
</evidence>
<dbReference type="FunFam" id="3.80.10.10:FF:000041">
    <property type="entry name" value="LRR receptor-like serine/threonine-protein kinase ERECTA"/>
    <property type="match status" value="1"/>
</dbReference>
<proteinExistence type="predicted"/>
<name>A0AAV0D3E7_9ASTE</name>
<evidence type="ECO:0000256" key="8">
    <source>
        <dbReference type="SAM" id="SignalP"/>
    </source>
</evidence>
<dbReference type="Pfam" id="PF13855">
    <property type="entry name" value="LRR_8"/>
    <property type="match status" value="1"/>
</dbReference>
<comment type="caution">
    <text evidence="9">The sequence shown here is derived from an EMBL/GenBank/DDBJ whole genome shotgun (WGS) entry which is preliminary data.</text>
</comment>
<dbReference type="InterPro" id="IPR001611">
    <property type="entry name" value="Leu-rich_rpt"/>
</dbReference>
<dbReference type="PANTHER" id="PTHR48057">
    <property type="entry name" value="LEUCINE-RICH REPEAT SERINE/THREONINE-PROTEIN KINASE 1"/>
    <property type="match status" value="1"/>
</dbReference>